<evidence type="ECO:0000256" key="1">
    <source>
        <dbReference type="SAM" id="MobiDB-lite"/>
    </source>
</evidence>
<dbReference type="Proteomes" id="UP000530660">
    <property type="component" value="Unassembled WGS sequence"/>
</dbReference>
<comment type="caution">
    <text evidence="2">The sequence shown here is derived from an EMBL/GenBank/DDBJ whole genome shotgun (WGS) entry which is preliminary data.</text>
</comment>
<gene>
    <name evidence="2" type="ORF">F1559_005159</name>
</gene>
<evidence type="ECO:0000313" key="2">
    <source>
        <dbReference type="EMBL" id="KAF6005555.1"/>
    </source>
</evidence>
<organism evidence="2 3">
    <name type="scientific">Cyanidiococcus yangmingshanensis</name>
    <dbReference type="NCBI Taxonomy" id="2690220"/>
    <lineage>
        <taxon>Eukaryota</taxon>
        <taxon>Rhodophyta</taxon>
        <taxon>Bangiophyceae</taxon>
        <taxon>Cyanidiales</taxon>
        <taxon>Cyanidiaceae</taxon>
        <taxon>Cyanidiococcus</taxon>
    </lineage>
</organism>
<sequence>MPTSPSDEPAVCSCQSVSPVRSVNPGHAAHVAPPETQRHDRVQRQLELRRVPRGPLLSVSESNKRHRLGPVKKRPPLNPPSQALQSARSVLQLETYAAQQSQQQIQPLSSV</sequence>
<evidence type="ECO:0000313" key="3">
    <source>
        <dbReference type="Proteomes" id="UP000530660"/>
    </source>
</evidence>
<dbReference type="EMBL" id="VWRR01000001">
    <property type="protein sequence ID" value="KAF6005555.1"/>
    <property type="molecule type" value="Genomic_DNA"/>
</dbReference>
<keyword evidence="3" id="KW-1185">Reference proteome</keyword>
<dbReference type="AlphaFoldDB" id="A0A7J7IQZ1"/>
<name>A0A7J7IQZ1_9RHOD</name>
<feature type="compositionally biased region" description="Basic residues" evidence="1">
    <location>
        <begin position="64"/>
        <end position="75"/>
    </location>
</feature>
<feature type="region of interest" description="Disordered" evidence="1">
    <location>
        <begin position="1"/>
        <end position="84"/>
    </location>
</feature>
<feature type="compositionally biased region" description="Basic and acidic residues" evidence="1">
    <location>
        <begin position="36"/>
        <end position="50"/>
    </location>
</feature>
<reference evidence="2 3" key="1">
    <citation type="journal article" date="2020" name="J. Phycol.">
        <title>Comparative genome analysis reveals Cyanidiococcus gen. nov., a new extremophilic red algal genus sister to Cyanidioschyzon (Cyanidioschyzonaceae, Rhodophyta).</title>
        <authorList>
            <person name="Liu S.-L."/>
            <person name="Chiang Y.-R."/>
            <person name="Yoon H.S."/>
            <person name="Fu H.-Y."/>
        </authorList>
    </citation>
    <scope>NUCLEOTIDE SEQUENCE [LARGE SCALE GENOMIC DNA]</scope>
    <source>
        <strain evidence="2 3">THAL066</strain>
    </source>
</reference>
<proteinExistence type="predicted"/>
<protein>
    <submittedName>
        <fullName evidence="2">Uncharacterized protein</fullName>
    </submittedName>
</protein>
<accession>A0A7J7IQZ1</accession>